<dbReference type="SUPFAM" id="SSF47413">
    <property type="entry name" value="lambda repressor-like DNA-binding domains"/>
    <property type="match status" value="1"/>
</dbReference>
<reference evidence="2" key="1">
    <citation type="submission" date="2020-09" db="EMBL/GenBank/DDBJ databases">
        <authorList>
            <person name="Kim M.K."/>
        </authorList>
    </citation>
    <scope>NUCLEOTIDE SEQUENCE</scope>
    <source>
        <strain evidence="2">BT704</strain>
    </source>
</reference>
<dbReference type="InterPro" id="IPR010982">
    <property type="entry name" value="Lambda_DNA-bd_dom_sf"/>
</dbReference>
<dbReference type="Proteomes" id="UP000653797">
    <property type="component" value="Unassembled WGS sequence"/>
</dbReference>
<dbReference type="RefSeq" id="WP_191037013.1">
    <property type="nucleotide sequence ID" value="NZ_JACXAA010000001.1"/>
</dbReference>
<name>A0A927AX12_9BACT</name>
<dbReference type="Pfam" id="PF01381">
    <property type="entry name" value="HTH_3"/>
    <property type="match status" value="1"/>
</dbReference>
<proteinExistence type="predicted"/>
<accession>A0A927AX12</accession>
<dbReference type="InterPro" id="IPR001387">
    <property type="entry name" value="Cro/C1-type_HTH"/>
</dbReference>
<organism evidence="2 3">
    <name type="scientific">Spirosoma validum</name>
    <dbReference type="NCBI Taxonomy" id="2771355"/>
    <lineage>
        <taxon>Bacteria</taxon>
        <taxon>Pseudomonadati</taxon>
        <taxon>Bacteroidota</taxon>
        <taxon>Cytophagia</taxon>
        <taxon>Cytophagales</taxon>
        <taxon>Cytophagaceae</taxon>
        <taxon>Spirosoma</taxon>
    </lineage>
</organism>
<dbReference type="Gene3D" id="1.10.260.40">
    <property type="entry name" value="lambda repressor-like DNA-binding domains"/>
    <property type="match status" value="1"/>
</dbReference>
<evidence type="ECO:0000259" key="1">
    <source>
        <dbReference type="PROSITE" id="PS50943"/>
    </source>
</evidence>
<dbReference type="SMART" id="SM00530">
    <property type="entry name" value="HTH_XRE"/>
    <property type="match status" value="1"/>
</dbReference>
<keyword evidence="3" id="KW-1185">Reference proteome</keyword>
<dbReference type="EMBL" id="JACXAA010000001">
    <property type="protein sequence ID" value="MBD2751364.1"/>
    <property type="molecule type" value="Genomic_DNA"/>
</dbReference>
<gene>
    <name evidence="2" type="ORF">IC230_00555</name>
</gene>
<feature type="domain" description="HTH cro/C1-type" evidence="1">
    <location>
        <begin position="7"/>
        <end position="61"/>
    </location>
</feature>
<sequence>MKLGEKIRVLRTVKGYSQEVMAELLKLSVTGYGKIERGETEVTVARIGQIAIILDLKVEDILQFNGTDILPKQPPFSANNSNQINNSYLLLRRSCPFVKPSMRAVLVYLNVTLGN</sequence>
<dbReference type="AlphaFoldDB" id="A0A927AX12"/>
<protein>
    <submittedName>
        <fullName evidence="2">Helix-turn-helix transcriptional regulator</fullName>
    </submittedName>
</protein>
<dbReference type="CDD" id="cd00093">
    <property type="entry name" value="HTH_XRE"/>
    <property type="match status" value="1"/>
</dbReference>
<dbReference type="GO" id="GO:0003677">
    <property type="term" value="F:DNA binding"/>
    <property type="evidence" value="ECO:0007669"/>
    <property type="project" value="InterPro"/>
</dbReference>
<evidence type="ECO:0000313" key="3">
    <source>
        <dbReference type="Proteomes" id="UP000653797"/>
    </source>
</evidence>
<comment type="caution">
    <text evidence="2">The sequence shown here is derived from an EMBL/GenBank/DDBJ whole genome shotgun (WGS) entry which is preliminary data.</text>
</comment>
<dbReference type="PROSITE" id="PS50943">
    <property type="entry name" value="HTH_CROC1"/>
    <property type="match status" value="1"/>
</dbReference>
<evidence type="ECO:0000313" key="2">
    <source>
        <dbReference type="EMBL" id="MBD2751364.1"/>
    </source>
</evidence>